<comment type="caution">
    <text evidence="2">The sequence shown here is derived from an EMBL/GenBank/DDBJ whole genome shotgun (WGS) entry which is preliminary data.</text>
</comment>
<proteinExistence type="predicted"/>
<evidence type="ECO:0000259" key="1">
    <source>
        <dbReference type="SMART" id="SM00901"/>
    </source>
</evidence>
<dbReference type="EMBL" id="JAVDVX010000001">
    <property type="protein sequence ID" value="MDR7088226.1"/>
    <property type="molecule type" value="Genomic_DNA"/>
</dbReference>
<feature type="domain" description="FRG" evidence="1">
    <location>
        <begin position="36"/>
        <end position="185"/>
    </location>
</feature>
<organism evidence="2 3">
    <name type="scientific">Cellvibrio fibrivorans</name>
    <dbReference type="NCBI Taxonomy" id="126350"/>
    <lineage>
        <taxon>Bacteria</taxon>
        <taxon>Pseudomonadati</taxon>
        <taxon>Pseudomonadota</taxon>
        <taxon>Gammaproteobacteria</taxon>
        <taxon>Cellvibrionales</taxon>
        <taxon>Cellvibrionaceae</taxon>
        <taxon>Cellvibrio</taxon>
    </lineage>
</organism>
<dbReference type="InterPro" id="IPR014966">
    <property type="entry name" value="FRG-dom"/>
</dbReference>
<protein>
    <recommendedName>
        <fullName evidence="1">FRG domain-containing protein</fullName>
    </recommendedName>
</protein>
<evidence type="ECO:0000313" key="2">
    <source>
        <dbReference type="EMBL" id="MDR7088226.1"/>
    </source>
</evidence>
<dbReference type="RefSeq" id="WP_310067579.1">
    <property type="nucleotide sequence ID" value="NZ_JAVDVX010000001.1"/>
</dbReference>
<accession>A0ABU1USR5</accession>
<dbReference type="Pfam" id="PF08867">
    <property type="entry name" value="FRG"/>
    <property type="match status" value="1"/>
</dbReference>
<dbReference type="Proteomes" id="UP001253595">
    <property type="component" value="Unassembled WGS sequence"/>
</dbReference>
<reference evidence="2 3" key="1">
    <citation type="submission" date="2023-07" db="EMBL/GenBank/DDBJ databases">
        <title>Sorghum-associated microbial communities from plants grown in Nebraska, USA.</title>
        <authorList>
            <person name="Schachtman D."/>
        </authorList>
    </citation>
    <scope>NUCLEOTIDE SEQUENCE [LARGE SCALE GENOMIC DNA]</scope>
    <source>
        <strain evidence="2 3">BE190</strain>
    </source>
</reference>
<name>A0ABU1USR5_9GAMM</name>
<keyword evidence="3" id="KW-1185">Reference proteome</keyword>
<sequence>MFDEDVSFNTARELIDCFMDDNVLSPKGVFDVSERLMSGYLFRGQAREEWRLLPVVHRSSDCLANYTPQPPCFRTLEEGNLRQYLRLHLHAELRAIQLFLEAADHVGINTPLDYHSLLLHNELFKNLMSDHEEDIDTSFPSPQFLSCMALAQHSGVPTRLLDWTTSPLIAAYFAAEKVAEDFRRCGDNYNFSIICLNTNILAHIKSIQYVSAARANNPFLLAQRGAFTLIKDANGYLLKHGRWPSIEDILSAERNSETHYMKSPLIRLSLPSSEAASLLKLLYRLDVSRLTIMPTLENAAQHFSHKKVLWK</sequence>
<evidence type="ECO:0000313" key="3">
    <source>
        <dbReference type="Proteomes" id="UP001253595"/>
    </source>
</evidence>
<gene>
    <name evidence="2" type="ORF">J2X05_000229</name>
</gene>
<dbReference type="SMART" id="SM00901">
    <property type="entry name" value="FRG"/>
    <property type="match status" value="1"/>
</dbReference>